<sequence>MSQTINKYVKSGTVKSKYEFTPEKIQSIIQRQKGREFSFFLKSEAMQEIVSICQSEWLKLALECLGDVEEELKAPIFKQMDEKFGRFERLNYSLR</sequence>
<evidence type="ECO:0000313" key="2">
    <source>
        <dbReference type="Proteomes" id="UP001165960"/>
    </source>
</evidence>
<evidence type="ECO:0000313" key="1">
    <source>
        <dbReference type="EMBL" id="KAJ9067178.1"/>
    </source>
</evidence>
<reference evidence="1" key="1">
    <citation type="submission" date="2022-04" db="EMBL/GenBank/DDBJ databases">
        <title>Genome of the entomopathogenic fungus Entomophthora muscae.</title>
        <authorList>
            <person name="Elya C."/>
            <person name="Lovett B.R."/>
            <person name="Lee E."/>
            <person name="Macias A.M."/>
            <person name="Hajek A.E."/>
            <person name="De Bivort B.L."/>
            <person name="Kasson M.T."/>
            <person name="De Fine Licht H.H."/>
            <person name="Stajich J.E."/>
        </authorList>
    </citation>
    <scope>NUCLEOTIDE SEQUENCE</scope>
    <source>
        <strain evidence="1">Berkeley</strain>
    </source>
</reference>
<proteinExistence type="predicted"/>
<dbReference type="Proteomes" id="UP001165960">
    <property type="component" value="Unassembled WGS sequence"/>
</dbReference>
<dbReference type="EMBL" id="QTSX02004265">
    <property type="protein sequence ID" value="KAJ9067178.1"/>
    <property type="molecule type" value="Genomic_DNA"/>
</dbReference>
<comment type="caution">
    <text evidence="1">The sequence shown here is derived from an EMBL/GenBank/DDBJ whole genome shotgun (WGS) entry which is preliminary data.</text>
</comment>
<accession>A0ACC2SXQ9</accession>
<keyword evidence="2" id="KW-1185">Reference proteome</keyword>
<organism evidence="1 2">
    <name type="scientific">Entomophthora muscae</name>
    <dbReference type="NCBI Taxonomy" id="34485"/>
    <lineage>
        <taxon>Eukaryota</taxon>
        <taxon>Fungi</taxon>
        <taxon>Fungi incertae sedis</taxon>
        <taxon>Zoopagomycota</taxon>
        <taxon>Entomophthoromycotina</taxon>
        <taxon>Entomophthoromycetes</taxon>
        <taxon>Entomophthorales</taxon>
        <taxon>Entomophthoraceae</taxon>
        <taxon>Entomophthora</taxon>
    </lineage>
</organism>
<protein>
    <submittedName>
        <fullName evidence="1">Uncharacterized protein</fullName>
    </submittedName>
</protein>
<name>A0ACC2SXQ9_9FUNG</name>
<gene>
    <name evidence="1" type="ORF">DSO57_1002241</name>
</gene>